<accession>A0A5C5V9P7</accession>
<organism evidence="1 2">
    <name type="scientific">Blastopirellula retiformator</name>
    <dbReference type="NCBI Taxonomy" id="2527970"/>
    <lineage>
        <taxon>Bacteria</taxon>
        <taxon>Pseudomonadati</taxon>
        <taxon>Planctomycetota</taxon>
        <taxon>Planctomycetia</taxon>
        <taxon>Pirellulales</taxon>
        <taxon>Pirellulaceae</taxon>
        <taxon>Blastopirellula</taxon>
    </lineage>
</organism>
<dbReference type="RefSeq" id="WP_146431283.1">
    <property type="nucleotide sequence ID" value="NZ_SJPF01000002.1"/>
</dbReference>
<gene>
    <name evidence="1" type="ORF">Enr8_21740</name>
</gene>
<evidence type="ECO:0000313" key="1">
    <source>
        <dbReference type="EMBL" id="TWT34760.1"/>
    </source>
</evidence>
<dbReference type="EMBL" id="SJPF01000002">
    <property type="protein sequence ID" value="TWT34760.1"/>
    <property type="molecule type" value="Genomic_DNA"/>
</dbReference>
<protein>
    <submittedName>
        <fullName evidence="1">Uncharacterized protein</fullName>
    </submittedName>
</protein>
<proteinExistence type="predicted"/>
<sequence length="71" mass="8243">MPGETHFSSIFQPAELRGAVEMQRRSYWLLRWMASGVVQGMVHSPTQTVHRCTELPSAVEAWIREHYFDIP</sequence>
<dbReference type="AlphaFoldDB" id="A0A5C5V9P7"/>
<comment type="caution">
    <text evidence="1">The sequence shown here is derived from an EMBL/GenBank/DDBJ whole genome shotgun (WGS) entry which is preliminary data.</text>
</comment>
<dbReference type="OrthoDB" id="280651at2"/>
<reference evidence="1 2" key="1">
    <citation type="submission" date="2019-02" db="EMBL/GenBank/DDBJ databases">
        <title>Deep-cultivation of Planctomycetes and their phenomic and genomic characterization uncovers novel biology.</title>
        <authorList>
            <person name="Wiegand S."/>
            <person name="Jogler M."/>
            <person name="Boedeker C."/>
            <person name="Pinto D."/>
            <person name="Vollmers J."/>
            <person name="Rivas-Marin E."/>
            <person name="Kohn T."/>
            <person name="Peeters S.H."/>
            <person name="Heuer A."/>
            <person name="Rast P."/>
            <person name="Oberbeckmann S."/>
            <person name="Bunk B."/>
            <person name="Jeske O."/>
            <person name="Meyerdierks A."/>
            <person name="Storesund J.E."/>
            <person name="Kallscheuer N."/>
            <person name="Luecker S."/>
            <person name="Lage O.M."/>
            <person name="Pohl T."/>
            <person name="Merkel B.J."/>
            <person name="Hornburger P."/>
            <person name="Mueller R.-W."/>
            <person name="Bruemmer F."/>
            <person name="Labrenz M."/>
            <person name="Spormann A.M."/>
            <person name="Op Den Camp H."/>
            <person name="Overmann J."/>
            <person name="Amann R."/>
            <person name="Jetten M.S.M."/>
            <person name="Mascher T."/>
            <person name="Medema M.H."/>
            <person name="Devos D.P."/>
            <person name="Kaster A.-K."/>
            <person name="Ovreas L."/>
            <person name="Rohde M."/>
            <person name="Galperin M.Y."/>
            <person name="Jogler C."/>
        </authorList>
    </citation>
    <scope>NUCLEOTIDE SEQUENCE [LARGE SCALE GENOMIC DNA]</scope>
    <source>
        <strain evidence="1 2">Enr8</strain>
    </source>
</reference>
<dbReference type="Proteomes" id="UP000318878">
    <property type="component" value="Unassembled WGS sequence"/>
</dbReference>
<name>A0A5C5V9P7_9BACT</name>
<evidence type="ECO:0000313" key="2">
    <source>
        <dbReference type="Proteomes" id="UP000318878"/>
    </source>
</evidence>
<keyword evidence="2" id="KW-1185">Reference proteome</keyword>